<dbReference type="CDD" id="cd11650">
    <property type="entry name" value="AT4G37440_like"/>
    <property type="match status" value="1"/>
</dbReference>
<evidence type="ECO:0000256" key="1">
    <source>
        <dbReference type="SAM" id="Coils"/>
    </source>
</evidence>
<feature type="coiled-coil region" evidence="1">
    <location>
        <begin position="170"/>
        <end position="197"/>
    </location>
</feature>
<dbReference type="PANTHER" id="PTHR34057:SF10">
    <property type="entry name" value="TRANSPOSASE, PTTA_EN_SPM, PLANT"/>
    <property type="match status" value="1"/>
</dbReference>
<organism evidence="3 4">
    <name type="scientific">Clitoria ternatea</name>
    <name type="common">Butterfly pea</name>
    <dbReference type="NCBI Taxonomy" id="43366"/>
    <lineage>
        <taxon>Eukaryota</taxon>
        <taxon>Viridiplantae</taxon>
        <taxon>Streptophyta</taxon>
        <taxon>Embryophyta</taxon>
        <taxon>Tracheophyta</taxon>
        <taxon>Spermatophyta</taxon>
        <taxon>Magnoliopsida</taxon>
        <taxon>eudicotyledons</taxon>
        <taxon>Gunneridae</taxon>
        <taxon>Pentapetalae</taxon>
        <taxon>rosids</taxon>
        <taxon>fabids</taxon>
        <taxon>Fabales</taxon>
        <taxon>Fabaceae</taxon>
        <taxon>Papilionoideae</taxon>
        <taxon>50 kb inversion clade</taxon>
        <taxon>NPAAA clade</taxon>
        <taxon>indigoferoid/millettioid clade</taxon>
        <taxon>Phaseoleae</taxon>
        <taxon>Clitoria</taxon>
    </lineage>
</organism>
<name>A0AAN9IV72_CLITE</name>
<sequence length="509" mass="57615">MMNGCFACSLNSEHCLICENKPRFSAKGQFKDIYASAFPGQNVPELGQGGDDACGSEMMSTKQTSVSGRDGDAKVDITRYMNSGEEVVVEDSCCEDVSGCSSSFGDTGSGSENALCFSDETEVESRMCADDPSSSMSNDQCESCQGRKKRMRKGVTIHWRRFIRPIMWHCKWIELRLKQLQSQAHKYEKELEAYNYTKQVDFAHLTLDGSDIKSVPISGRMHRNKIMKRKRRKRVEDTCDVASYMSNHNLFSYYEKVEHAAACLKDFHDVGIGGDNGNDEELRLKDVWPYVHYEYIDKSLDDIIQKIEAIQSQVQQLKNRADRVISENPRKFCSVTQLGFDVPSDEFNHSDLKLTSFAGNGNTNSFCFPHSSSHPQSEFHKGDLVMPGSASASHELIPYMEATDQLETDDPWDDFEDEALTKNQAAEEEWPGFEYVGNNLLERIKESVEEDKSIFEVQMSEPDSTENAVHNEHSTWKPCSTLKSNVPNNKRKRGKKSSSKSCHRRRTSG</sequence>
<dbReference type="InterPro" id="IPR038745">
    <property type="entry name" value="AT4G37440-like"/>
</dbReference>
<feature type="compositionally biased region" description="Basic residues" evidence="2">
    <location>
        <begin position="489"/>
        <end position="509"/>
    </location>
</feature>
<evidence type="ECO:0000256" key="2">
    <source>
        <dbReference type="SAM" id="MobiDB-lite"/>
    </source>
</evidence>
<keyword evidence="4" id="KW-1185">Reference proteome</keyword>
<gene>
    <name evidence="3" type="ORF">RJT34_22383</name>
</gene>
<dbReference type="Proteomes" id="UP001359559">
    <property type="component" value="Unassembled WGS sequence"/>
</dbReference>
<evidence type="ECO:0000313" key="4">
    <source>
        <dbReference type="Proteomes" id="UP001359559"/>
    </source>
</evidence>
<feature type="compositionally biased region" description="Polar residues" evidence="2">
    <location>
        <begin position="477"/>
        <end position="488"/>
    </location>
</feature>
<protein>
    <submittedName>
        <fullName evidence="3">Uncharacterized protein</fullName>
    </submittedName>
</protein>
<dbReference type="AlphaFoldDB" id="A0AAN9IV72"/>
<feature type="region of interest" description="Disordered" evidence="2">
    <location>
        <begin position="460"/>
        <end position="509"/>
    </location>
</feature>
<evidence type="ECO:0000313" key="3">
    <source>
        <dbReference type="EMBL" id="KAK7286990.1"/>
    </source>
</evidence>
<dbReference type="EMBL" id="JAYKXN010000005">
    <property type="protein sequence ID" value="KAK7286990.1"/>
    <property type="molecule type" value="Genomic_DNA"/>
</dbReference>
<feature type="coiled-coil region" evidence="1">
    <location>
        <begin position="300"/>
        <end position="327"/>
    </location>
</feature>
<proteinExistence type="predicted"/>
<dbReference type="PANTHER" id="PTHR34057">
    <property type="entry name" value="ELONGATION FACTOR"/>
    <property type="match status" value="1"/>
</dbReference>
<comment type="caution">
    <text evidence="3">The sequence shown here is derived from an EMBL/GenBank/DDBJ whole genome shotgun (WGS) entry which is preliminary data.</text>
</comment>
<reference evidence="3 4" key="1">
    <citation type="submission" date="2024-01" db="EMBL/GenBank/DDBJ databases">
        <title>The genomes of 5 underutilized Papilionoideae crops provide insights into root nodulation and disease resistance.</title>
        <authorList>
            <person name="Yuan L."/>
        </authorList>
    </citation>
    <scope>NUCLEOTIDE SEQUENCE [LARGE SCALE GENOMIC DNA]</scope>
    <source>
        <strain evidence="3">LY-2023</strain>
        <tissue evidence="3">Leaf</tissue>
    </source>
</reference>
<keyword evidence="1" id="KW-0175">Coiled coil</keyword>
<accession>A0AAN9IV72</accession>